<evidence type="ECO:0000313" key="2">
    <source>
        <dbReference type="Proteomes" id="UP000518266"/>
    </source>
</evidence>
<protein>
    <submittedName>
        <fullName evidence="1">Uncharacterized protein</fullName>
    </submittedName>
</protein>
<sequence>MFHHLSPSAHGFLNILPVRSICNFPPLSPKDALEERLLLESVAWPETPALPSPLSLELTSDPAHSSFTILPARGGGQWHVGDQLEVSIII</sequence>
<comment type="caution">
    <text evidence="1">The sequence shown here is derived from an EMBL/GenBank/DDBJ whole genome shotgun (WGS) entry which is preliminary data.</text>
</comment>
<name>A0A7J5YFP5_DISMA</name>
<dbReference type="OrthoDB" id="8979853at2759"/>
<dbReference type="EMBL" id="JAAKFY010000013">
    <property type="protein sequence ID" value="KAF3848220.1"/>
    <property type="molecule type" value="Genomic_DNA"/>
</dbReference>
<evidence type="ECO:0000313" key="1">
    <source>
        <dbReference type="EMBL" id="KAF3848220.1"/>
    </source>
</evidence>
<organism evidence="1 2">
    <name type="scientific">Dissostichus mawsoni</name>
    <name type="common">Antarctic cod</name>
    <dbReference type="NCBI Taxonomy" id="36200"/>
    <lineage>
        <taxon>Eukaryota</taxon>
        <taxon>Metazoa</taxon>
        <taxon>Chordata</taxon>
        <taxon>Craniata</taxon>
        <taxon>Vertebrata</taxon>
        <taxon>Euteleostomi</taxon>
        <taxon>Actinopterygii</taxon>
        <taxon>Neopterygii</taxon>
        <taxon>Teleostei</taxon>
        <taxon>Neoteleostei</taxon>
        <taxon>Acanthomorphata</taxon>
        <taxon>Eupercaria</taxon>
        <taxon>Perciformes</taxon>
        <taxon>Notothenioidei</taxon>
        <taxon>Nototheniidae</taxon>
        <taxon>Dissostichus</taxon>
    </lineage>
</organism>
<keyword evidence="2" id="KW-1185">Reference proteome</keyword>
<reference evidence="1 2" key="1">
    <citation type="submission" date="2020-03" db="EMBL/GenBank/DDBJ databases">
        <title>Dissostichus mawsoni Genome sequencing and assembly.</title>
        <authorList>
            <person name="Park H."/>
        </authorList>
    </citation>
    <scope>NUCLEOTIDE SEQUENCE [LARGE SCALE GENOMIC DNA]</scope>
    <source>
        <strain evidence="1">DM0001</strain>
        <tissue evidence="1">Muscle</tissue>
    </source>
</reference>
<proteinExistence type="predicted"/>
<gene>
    <name evidence="1" type="ORF">F7725_021248</name>
</gene>
<accession>A0A7J5YFP5</accession>
<dbReference type="AlphaFoldDB" id="A0A7J5YFP5"/>
<dbReference type="Proteomes" id="UP000518266">
    <property type="component" value="Unassembled WGS sequence"/>
</dbReference>